<dbReference type="SUPFAM" id="SSF53448">
    <property type="entry name" value="Nucleotide-diphospho-sugar transferases"/>
    <property type="match status" value="1"/>
</dbReference>
<accession>A0A507F2I4</accession>
<dbReference type="InterPro" id="IPR029044">
    <property type="entry name" value="Nucleotide-diphossugar_trans"/>
</dbReference>
<evidence type="ECO:0000313" key="3">
    <source>
        <dbReference type="EMBL" id="TPX69895.1"/>
    </source>
</evidence>
<dbReference type="STRING" id="246404.A0A507F2I4"/>
<evidence type="ECO:0000256" key="2">
    <source>
        <dbReference type="SAM" id="Phobius"/>
    </source>
</evidence>
<evidence type="ECO:0000256" key="1">
    <source>
        <dbReference type="ARBA" id="ARBA00009003"/>
    </source>
</evidence>
<dbReference type="OrthoDB" id="409543at2759"/>
<keyword evidence="2" id="KW-0812">Transmembrane</keyword>
<reference evidence="3 4" key="1">
    <citation type="journal article" date="2019" name="Sci. Rep.">
        <title>Comparative genomics of chytrid fungi reveal insights into the obligate biotrophic and pathogenic lifestyle of Synchytrium endobioticum.</title>
        <authorList>
            <person name="van de Vossenberg B.T.L.H."/>
            <person name="Warris S."/>
            <person name="Nguyen H.D.T."/>
            <person name="van Gent-Pelzer M.P.E."/>
            <person name="Joly D.L."/>
            <person name="van de Geest H.C."/>
            <person name="Bonants P.J.M."/>
            <person name="Smith D.S."/>
            <person name="Levesque C.A."/>
            <person name="van der Lee T.A.J."/>
        </authorList>
    </citation>
    <scope>NUCLEOTIDE SEQUENCE [LARGE SCALE GENOMIC DNA]</scope>
    <source>
        <strain evidence="3 4">CBS 675.73</strain>
    </source>
</reference>
<organism evidence="3 4">
    <name type="scientific">Chytriomyces confervae</name>
    <dbReference type="NCBI Taxonomy" id="246404"/>
    <lineage>
        <taxon>Eukaryota</taxon>
        <taxon>Fungi</taxon>
        <taxon>Fungi incertae sedis</taxon>
        <taxon>Chytridiomycota</taxon>
        <taxon>Chytridiomycota incertae sedis</taxon>
        <taxon>Chytridiomycetes</taxon>
        <taxon>Chytridiales</taxon>
        <taxon>Chytriomycetaceae</taxon>
        <taxon>Chytriomyces</taxon>
    </lineage>
</organism>
<protein>
    <recommendedName>
        <fullName evidence="5">Alpha 1,4-glycosyltransferase domain-containing protein</fullName>
    </recommendedName>
</protein>
<dbReference type="GO" id="GO:0000136">
    <property type="term" value="C:mannan polymerase complex"/>
    <property type="evidence" value="ECO:0007669"/>
    <property type="project" value="TreeGrafter"/>
</dbReference>
<dbReference type="InterPro" id="IPR039367">
    <property type="entry name" value="Och1-like"/>
</dbReference>
<keyword evidence="4" id="KW-1185">Reference proteome</keyword>
<keyword evidence="2" id="KW-0472">Membrane</keyword>
<dbReference type="GO" id="GO:0000009">
    <property type="term" value="F:alpha-1,6-mannosyltransferase activity"/>
    <property type="evidence" value="ECO:0007669"/>
    <property type="project" value="InterPro"/>
</dbReference>
<evidence type="ECO:0000313" key="4">
    <source>
        <dbReference type="Proteomes" id="UP000320333"/>
    </source>
</evidence>
<proteinExistence type="inferred from homology"/>
<dbReference type="Proteomes" id="UP000320333">
    <property type="component" value="Unassembled WGS sequence"/>
</dbReference>
<dbReference type="EMBL" id="QEAP01000301">
    <property type="protein sequence ID" value="TPX69895.1"/>
    <property type="molecule type" value="Genomic_DNA"/>
</dbReference>
<dbReference type="InterPro" id="IPR007577">
    <property type="entry name" value="GlycoTrfase_DXD_sugar-bd_CS"/>
</dbReference>
<feature type="transmembrane region" description="Helical" evidence="2">
    <location>
        <begin position="23"/>
        <end position="46"/>
    </location>
</feature>
<sequence>MHFPALWSSASVSQHRWTRGRSIIFAVLGILIGASILSNSLSLFVFGEDAATAGPPKNPTIKTESKKSSLSMLLTEDENTKYFPQHPISNISRAAIIPNQLLRTWKANNRADIRLDCHEKRDHPDRYSWFESWDLMNPTTIQIVFNDDDMDRFVRGAFSRRVVEAYFKLPRAVLRSDFGRYLMLYKLGGYYTDMDTTCQVPLYKWNFGMNHVAVIIGVENPSPERDNYLQWTMASAPHHPFLAQVIHRVTEKIHATDALLLETDDNAVLEVTGPGIWKQVVWDYLESKNVNLQEISNMWEGFYLAGDMLILGKAYLNNDNWENPKALIRHHFTGNSAFGWRVHGKTLDSKQPALGKLNDDFDWTYHPPTPSIEINPSKEAKAVPKEVVQVANSSSDALISPKFKVFRDRWIQQNPGYRFTLLSVEDMDEFVRKDCSSDVQTAFFKLPLFKQRFELFRYLRLLKVGGIYTEIDSRPHTPIDQWFTNNRIGLIIGMNDQGHNEGPGFKRTTLASIPQHPVIASYVAKKVAQILERSQSDLERISFFDFFENDFNLAVKMALTERGVNVTRDFRSGLAWDGYLVAGDLLIWGQERFNPSAERDGHSFARWHGDLWDKEKGIWEEDAKATSGIQ</sequence>
<gene>
    <name evidence="3" type="ORF">CcCBS67573_g06711</name>
</gene>
<dbReference type="PANTHER" id="PTHR31834:SF1">
    <property type="entry name" value="INITIATION-SPECIFIC ALPHA-1,6-MANNOSYLTRANSFERASE"/>
    <property type="match status" value="1"/>
</dbReference>
<dbReference type="GO" id="GO:0006487">
    <property type="term" value="P:protein N-linked glycosylation"/>
    <property type="evidence" value="ECO:0007669"/>
    <property type="project" value="TreeGrafter"/>
</dbReference>
<comment type="caution">
    <text evidence="3">The sequence shown here is derived from an EMBL/GenBank/DDBJ whole genome shotgun (WGS) entry which is preliminary data.</text>
</comment>
<evidence type="ECO:0008006" key="5">
    <source>
        <dbReference type="Google" id="ProtNLM"/>
    </source>
</evidence>
<dbReference type="Gene3D" id="3.90.550.20">
    <property type="match status" value="2"/>
</dbReference>
<dbReference type="AlphaFoldDB" id="A0A507F2I4"/>
<comment type="similarity">
    <text evidence="1">Belongs to the glycosyltransferase 32 family.</text>
</comment>
<keyword evidence="2" id="KW-1133">Transmembrane helix</keyword>
<name>A0A507F2I4_9FUNG</name>
<dbReference type="Pfam" id="PF04488">
    <property type="entry name" value="Gly_transf_sug"/>
    <property type="match status" value="2"/>
</dbReference>
<dbReference type="PANTHER" id="PTHR31834">
    <property type="entry name" value="INITIATION-SPECIFIC ALPHA-1,6-MANNOSYLTRANSFERASE"/>
    <property type="match status" value="1"/>
</dbReference>